<dbReference type="AlphaFoldDB" id="G0V598"/>
<dbReference type="InterPro" id="IPR019775">
    <property type="entry name" value="WD40_repeat_CS"/>
</dbReference>
<dbReference type="RefSeq" id="XP_003673025.1">
    <property type="nucleotide sequence ID" value="XM_003672977.1"/>
</dbReference>
<dbReference type="InParanoid" id="G0V598"/>
<dbReference type="OMA" id="LCERRND"/>
<dbReference type="Pfam" id="PF00400">
    <property type="entry name" value="WD40"/>
    <property type="match status" value="2"/>
</dbReference>
<evidence type="ECO:0000256" key="1">
    <source>
        <dbReference type="ARBA" id="ARBA00022574"/>
    </source>
</evidence>
<keyword evidence="1 4" id="KW-0853">WD repeat</keyword>
<dbReference type="InterPro" id="IPR015943">
    <property type="entry name" value="WD40/YVTN_repeat-like_dom_sf"/>
</dbReference>
<dbReference type="PANTHER" id="PTHR22839">
    <property type="entry name" value="THO COMPLEX SUBUNIT 3 THO3"/>
    <property type="match status" value="1"/>
</dbReference>
<reference key="2">
    <citation type="submission" date="2011-08" db="EMBL/GenBank/DDBJ databases">
        <title>Genome sequence of Naumovozyma castellii.</title>
        <authorList>
            <person name="Gordon J.L."/>
            <person name="Armisen D."/>
            <person name="Proux-Wera E."/>
            <person name="OhEigeartaigh S.S."/>
            <person name="Byrne K.P."/>
            <person name="Wolfe K.H."/>
        </authorList>
    </citation>
    <scope>NUCLEOTIDE SEQUENCE</scope>
    <source>
        <strain>Type strain:CBS 4309</strain>
    </source>
</reference>
<feature type="compositionally biased region" description="Basic and acidic residues" evidence="5">
    <location>
        <begin position="395"/>
        <end position="406"/>
    </location>
</feature>
<evidence type="ECO:0000313" key="6">
    <source>
        <dbReference type="EMBL" id="CCC66634.1"/>
    </source>
</evidence>
<reference evidence="6 7" key="1">
    <citation type="journal article" date="2011" name="Proc. Natl. Acad. Sci. U.S.A.">
        <title>Evolutionary erosion of yeast sex chromosomes by mating-type switching accidents.</title>
        <authorList>
            <person name="Gordon J.L."/>
            <person name="Armisen D."/>
            <person name="Proux-Wera E."/>
            <person name="Oheigeartaigh S.S."/>
            <person name="Byrne K.P."/>
            <person name="Wolfe K.H."/>
        </authorList>
    </citation>
    <scope>NUCLEOTIDE SEQUENCE [LARGE SCALE GENOMIC DNA]</scope>
    <source>
        <strain evidence="7">ATCC 76901 / BCRC 22586 / CBS 4309 / NBRC 1992 / NRRL Y-12630</strain>
    </source>
</reference>
<dbReference type="PROSITE" id="PS50294">
    <property type="entry name" value="WD_REPEATS_REGION"/>
    <property type="match status" value="1"/>
</dbReference>
<dbReference type="Proteomes" id="UP000001640">
    <property type="component" value="Chromosome 1"/>
</dbReference>
<dbReference type="OrthoDB" id="340259at2759"/>
<feature type="repeat" description="WD" evidence="4">
    <location>
        <begin position="57"/>
        <end position="83"/>
    </location>
</feature>
<dbReference type="InterPro" id="IPR001680">
    <property type="entry name" value="WD40_rpt"/>
</dbReference>
<proteinExistence type="inferred from homology"/>
<name>G0V598_NAUCA</name>
<dbReference type="PROSITE" id="PS00678">
    <property type="entry name" value="WD_REPEATS_1"/>
    <property type="match status" value="1"/>
</dbReference>
<feature type="region of interest" description="Disordered" evidence="5">
    <location>
        <begin position="385"/>
        <end position="460"/>
    </location>
</feature>
<comment type="similarity">
    <text evidence="3">Belongs to the THOC3 family.</text>
</comment>
<dbReference type="eggNOG" id="KOG4155">
    <property type="taxonomic scope" value="Eukaryota"/>
</dbReference>
<dbReference type="PANTHER" id="PTHR22839:SF0">
    <property type="entry name" value="THO COMPLEX SUBUNIT 3"/>
    <property type="match status" value="1"/>
</dbReference>
<evidence type="ECO:0000256" key="2">
    <source>
        <dbReference type="ARBA" id="ARBA00022737"/>
    </source>
</evidence>
<accession>G0V598</accession>
<evidence type="ECO:0000256" key="4">
    <source>
        <dbReference type="PROSITE-ProRule" id="PRU00221"/>
    </source>
</evidence>
<dbReference type="PROSITE" id="PS50082">
    <property type="entry name" value="WD_REPEATS_2"/>
    <property type="match status" value="3"/>
</dbReference>
<dbReference type="EMBL" id="HE576752">
    <property type="protein sequence ID" value="CCC66634.1"/>
    <property type="molecule type" value="Genomic_DNA"/>
</dbReference>
<gene>
    <name evidence="6" type="primary">NCAS0A00740</name>
    <name evidence="6" type="ordered locus">NCAS_0A00740</name>
</gene>
<dbReference type="STRING" id="1064592.G0V598"/>
<dbReference type="SMART" id="SM00320">
    <property type="entry name" value="WD40"/>
    <property type="match status" value="6"/>
</dbReference>
<feature type="repeat" description="WD" evidence="4">
    <location>
        <begin position="245"/>
        <end position="280"/>
    </location>
</feature>
<organism evidence="6 7">
    <name type="scientific">Naumovozyma castellii</name>
    <name type="common">Yeast</name>
    <name type="synonym">Saccharomyces castellii</name>
    <dbReference type="NCBI Taxonomy" id="27288"/>
    <lineage>
        <taxon>Eukaryota</taxon>
        <taxon>Fungi</taxon>
        <taxon>Dikarya</taxon>
        <taxon>Ascomycota</taxon>
        <taxon>Saccharomycotina</taxon>
        <taxon>Saccharomycetes</taxon>
        <taxon>Saccharomycetales</taxon>
        <taxon>Saccharomycetaceae</taxon>
        <taxon>Naumovozyma</taxon>
    </lineage>
</organism>
<dbReference type="FunCoup" id="G0V598">
    <property type="interactions" value="801"/>
</dbReference>
<dbReference type="SUPFAM" id="SSF50978">
    <property type="entry name" value="WD40 repeat-like"/>
    <property type="match status" value="1"/>
</dbReference>
<dbReference type="GO" id="GO:0006406">
    <property type="term" value="P:mRNA export from nucleus"/>
    <property type="evidence" value="ECO:0007669"/>
    <property type="project" value="InterPro"/>
</dbReference>
<feature type="repeat" description="WD" evidence="4">
    <location>
        <begin position="101"/>
        <end position="143"/>
    </location>
</feature>
<dbReference type="KEGG" id="ncs:NCAS_0A00740"/>
<dbReference type="Gene3D" id="2.130.10.10">
    <property type="entry name" value="YVTN repeat-like/Quinoprotein amine dehydrogenase"/>
    <property type="match status" value="2"/>
</dbReference>
<evidence type="ECO:0000256" key="3">
    <source>
        <dbReference type="ARBA" id="ARBA00046343"/>
    </source>
</evidence>
<evidence type="ECO:0000313" key="7">
    <source>
        <dbReference type="Proteomes" id="UP000001640"/>
    </source>
</evidence>
<evidence type="ECO:0000256" key="5">
    <source>
        <dbReference type="SAM" id="MobiDB-lite"/>
    </source>
</evidence>
<feature type="compositionally biased region" description="Basic and acidic residues" evidence="5">
    <location>
        <begin position="422"/>
        <end position="442"/>
    </location>
</feature>
<dbReference type="InterPro" id="IPR040132">
    <property type="entry name" value="Tex1/THOC3"/>
</dbReference>
<feature type="compositionally biased region" description="Low complexity" evidence="5">
    <location>
        <begin position="407"/>
        <end position="419"/>
    </location>
</feature>
<dbReference type="InterPro" id="IPR036322">
    <property type="entry name" value="WD40_repeat_dom_sf"/>
</dbReference>
<dbReference type="HOGENOM" id="CLU_041466_0_0_1"/>
<sequence>MSNAQSFVDQRTIDSPMANAMTTKFLQELKAEKIQDERYTRAITRTHSRFTSSITPNEVLALQFHPSGAYLAYGRMDGSLTVWVLQGHSFNKAKNCYIPDANGNDKVINDLSFNPSELNEFATVSNSNEIFIWNIQNDSSPTVNKLRTLSLPSSKVKVNRCAYDPRGIWFFAATKSDCLYIYNVKEEHSMVASLPVHSISDENDTIYSISWDNSGKFIFIGFRSGKLALLEVSDDTGEMTFKLIVQAHRSAISVIKMDPVGRFVITGSTDGSCALWDTSTLTCSLIIDDMEGAVISMDVDHLGKILAVCSTDDLVRFYNINDGTLWKTENMQKFNSELVVRFYPRKSWFILSGENDTLESYCGPVSITDPLLLWKSDYANKLSSLNTRGNNKSHRNLEHPHSDISSRSKSGGNGSSNSKRPYKQEREKMRERERDRSRDRFSVQKPQQRNLPGKPSRFNI</sequence>
<protein>
    <submittedName>
        <fullName evidence="6">Uncharacterized protein</fullName>
    </submittedName>
</protein>
<dbReference type="GeneID" id="96900123"/>
<dbReference type="GO" id="GO:0000445">
    <property type="term" value="C:THO complex part of transcription export complex"/>
    <property type="evidence" value="ECO:0007669"/>
    <property type="project" value="TreeGrafter"/>
</dbReference>
<keyword evidence="7" id="KW-1185">Reference proteome</keyword>
<keyword evidence="2" id="KW-0677">Repeat</keyword>